<dbReference type="GO" id="GO:0008270">
    <property type="term" value="F:zinc ion binding"/>
    <property type="evidence" value="ECO:0007669"/>
    <property type="project" value="InterPro"/>
</dbReference>
<dbReference type="Gene3D" id="4.10.240.10">
    <property type="entry name" value="Zn(2)-C6 fungal-type DNA-binding domain"/>
    <property type="match status" value="1"/>
</dbReference>
<proteinExistence type="predicted"/>
<dbReference type="PROSITE" id="PS00463">
    <property type="entry name" value="ZN2_CY6_FUNGAL_1"/>
    <property type="match status" value="1"/>
</dbReference>
<dbReference type="SMART" id="SM00066">
    <property type="entry name" value="GAL4"/>
    <property type="match status" value="1"/>
</dbReference>
<dbReference type="CDD" id="cd00067">
    <property type="entry name" value="GAL4"/>
    <property type="match status" value="1"/>
</dbReference>
<feature type="compositionally biased region" description="Acidic residues" evidence="2">
    <location>
        <begin position="91"/>
        <end position="100"/>
    </location>
</feature>
<evidence type="ECO:0000256" key="1">
    <source>
        <dbReference type="ARBA" id="ARBA00023242"/>
    </source>
</evidence>
<dbReference type="InterPro" id="IPR001138">
    <property type="entry name" value="Zn2Cys6_DnaBD"/>
</dbReference>
<dbReference type="AlphaFoldDB" id="A0AAE0N0R6"/>
<keyword evidence="5" id="KW-1185">Reference proteome</keyword>
<evidence type="ECO:0000313" key="4">
    <source>
        <dbReference type="EMBL" id="KAK3366611.1"/>
    </source>
</evidence>
<dbReference type="PROSITE" id="PS50048">
    <property type="entry name" value="ZN2_CY6_FUNGAL_2"/>
    <property type="match status" value="1"/>
</dbReference>
<dbReference type="SUPFAM" id="SSF57701">
    <property type="entry name" value="Zn2/Cys6 DNA-binding domain"/>
    <property type="match status" value="1"/>
</dbReference>
<dbReference type="InterPro" id="IPR036864">
    <property type="entry name" value="Zn2-C6_fun-type_DNA-bd_sf"/>
</dbReference>
<reference evidence="4" key="1">
    <citation type="journal article" date="2023" name="Mol. Phylogenet. Evol.">
        <title>Genome-scale phylogeny and comparative genomics of the fungal order Sordariales.</title>
        <authorList>
            <person name="Hensen N."/>
            <person name="Bonometti L."/>
            <person name="Westerberg I."/>
            <person name="Brannstrom I.O."/>
            <person name="Guillou S."/>
            <person name="Cros-Aarteil S."/>
            <person name="Calhoun S."/>
            <person name="Haridas S."/>
            <person name="Kuo A."/>
            <person name="Mondo S."/>
            <person name="Pangilinan J."/>
            <person name="Riley R."/>
            <person name="LaButti K."/>
            <person name="Andreopoulos B."/>
            <person name="Lipzen A."/>
            <person name="Chen C."/>
            <person name="Yan M."/>
            <person name="Daum C."/>
            <person name="Ng V."/>
            <person name="Clum A."/>
            <person name="Steindorff A."/>
            <person name="Ohm R.A."/>
            <person name="Martin F."/>
            <person name="Silar P."/>
            <person name="Natvig D.O."/>
            <person name="Lalanne C."/>
            <person name="Gautier V."/>
            <person name="Ament-Velasquez S.L."/>
            <person name="Kruys A."/>
            <person name="Hutchinson M.I."/>
            <person name="Powell A.J."/>
            <person name="Barry K."/>
            <person name="Miller A.N."/>
            <person name="Grigoriev I.V."/>
            <person name="Debuchy R."/>
            <person name="Gladieux P."/>
            <person name="Hiltunen Thoren M."/>
            <person name="Johannesson H."/>
        </authorList>
    </citation>
    <scope>NUCLEOTIDE SEQUENCE</scope>
    <source>
        <strain evidence="4">CBS 958.72</strain>
    </source>
</reference>
<evidence type="ECO:0000259" key="3">
    <source>
        <dbReference type="PROSITE" id="PS50048"/>
    </source>
</evidence>
<dbReference type="Pfam" id="PF00172">
    <property type="entry name" value="Zn_clus"/>
    <property type="match status" value="1"/>
</dbReference>
<accession>A0AAE0N0R6</accession>
<organism evidence="4 5">
    <name type="scientific">Lasiosphaeria ovina</name>
    <dbReference type="NCBI Taxonomy" id="92902"/>
    <lineage>
        <taxon>Eukaryota</taxon>
        <taxon>Fungi</taxon>
        <taxon>Dikarya</taxon>
        <taxon>Ascomycota</taxon>
        <taxon>Pezizomycotina</taxon>
        <taxon>Sordariomycetes</taxon>
        <taxon>Sordariomycetidae</taxon>
        <taxon>Sordariales</taxon>
        <taxon>Lasiosphaeriaceae</taxon>
        <taxon>Lasiosphaeria</taxon>
    </lineage>
</organism>
<protein>
    <recommendedName>
        <fullName evidence="3">Zn(2)-C6 fungal-type domain-containing protein</fullName>
    </recommendedName>
</protein>
<dbReference type="GO" id="GO:0000981">
    <property type="term" value="F:DNA-binding transcription factor activity, RNA polymerase II-specific"/>
    <property type="evidence" value="ECO:0007669"/>
    <property type="project" value="InterPro"/>
</dbReference>
<dbReference type="EMBL" id="JAULSN010000007">
    <property type="protein sequence ID" value="KAK3366611.1"/>
    <property type="molecule type" value="Genomic_DNA"/>
</dbReference>
<sequence>MAPPNTLAAPAASRRSLKRKACLRCTKLKRKCDKPAPFCSRCPETGIACHYPPLRNPLRHLLAQLQGTSERLGLVQIDQALLGLGAGAGEDREEDADADADAGARHDIDTAVPTLTMTCPAPRHR</sequence>
<gene>
    <name evidence="4" type="ORF">B0T24DRAFT_708833</name>
</gene>
<evidence type="ECO:0000313" key="5">
    <source>
        <dbReference type="Proteomes" id="UP001287356"/>
    </source>
</evidence>
<dbReference type="Proteomes" id="UP001287356">
    <property type="component" value="Unassembled WGS sequence"/>
</dbReference>
<keyword evidence="1" id="KW-0539">Nucleus</keyword>
<evidence type="ECO:0000256" key="2">
    <source>
        <dbReference type="SAM" id="MobiDB-lite"/>
    </source>
</evidence>
<feature type="domain" description="Zn(2)-C6 fungal-type" evidence="3">
    <location>
        <begin position="21"/>
        <end position="51"/>
    </location>
</feature>
<name>A0AAE0N0R6_9PEZI</name>
<feature type="region of interest" description="Disordered" evidence="2">
    <location>
        <begin position="87"/>
        <end position="107"/>
    </location>
</feature>
<reference evidence="4" key="2">
    <citation type="submission" date="2023-06" db="EMBL/GenBank/DDBJ databases">
        <authorList>
            <consortium name="Lawrence Berkeley National Laboratory"/>
            <person name="Haridas S."/>
            <person name="Hensen N."/>
            <person name="Bonometti L."/>
            <person name="Westerberg I."/>
            <person name="Brannstrom I.O."/>
            <person name="Guillou S."/>
            <person name="Cros-Aarteil S."/>
            <person name="Calhoun S."/>
            <person name="Kuo A."/>
            <person name="Mondo S."/>
            <person name="Pangilinan J."/>
            <person name="Riley R."/>
            <person name="Labutti K."/>
            <person name="Andreopoulos B."/>
            <person name="Lipzen A."/>
            <person name="Chen C."/>
            <person name="Yanf M."/>
            <person name="Daum C."/>
            <person name="Ng V."/>
            <person name="Clum A."/>
            <person name="Steindorff A."/>
            <person name="Ohm R."/>
            <person name="Martin F."/>
            <person name="Silar P."/>
            <person name="Natvig D."/>
            <person name="Lalanne C."/>
            <person name="Gautier V."/>
            <person name="Ament-Velasquez S.L."/>
            <person name="Kruys A."/>
            <person name="Hutchinson M.I."/>
            <person name="Powell A.J."/>
            <person name="Barry K."/>
            <person name="Miller A.N."/>
            <person name="Grigoriev I.V."/>
            <person name="Debuchy R."/>
            <person name="Gladieux P."/>
            <person name="Thoren M.H."/>
            <person name="Johannesson H."/>
        </authorList>
    </citation>
    <scope>NUCLEOTIDE SEQUENCE</scope>
    <source>
        <strain evidence="4">CBS 958.72</strain>
    </source>
</reference>
<comment type="caution">
    <text evidence="4">The sequence shown here is derived from an EMBL/GenBank/DDBJ whole genome shotgun (WGS) entry which is preliminary data.</text>
</comment>